<proteinExistence type="predicted"/>
<dbReference type="SUPFAM" id="SSF47413">
    <property type="entry name" value="lambda repressor-like DNA-binding domains"/>
    <property type="match status" value="1"/>
</dbReference>
<name>A0A7I8DM33_9FIRM</name>
<dbReference type="CDD" id="cd00093">
    <property type="entry name" value="HTH_XRE"/>
    <property type="match status" value="1"/>
</dbReference>
<dbReference type="Pfam" id="PF13560">
    <property type="entry name" value="HTH_31"/>
    <property type="match status" value="1"/>
</dbReference>
<evidence type="ECO:0000259" key="1">
    <source>
        <dbReference type="PROSITE" id="PS50943"/>
    </source>
</evidence>
<accession>A0A7I8DM33</accession>
<dbReference type="GO" id="GO:0003677">
    <property type="term" value="F:DNA binding"/>
    <property type="evidence" value="ECO:0007669"/>
    <property type="project" value="InterPro"/>
</dbReference>
<keyword evidence="3" id="KW-1185">Reference proteome</keyword>
<dbReference type="KEGG" id="acht:bsdcttw_03870"/>
<evidence type="ECO:0000313" key="2">
    <source>
        <dbReference type="EMBL" id="BCJ97346.1"/>
    </source>
</evidence>
<reference evidence="2 3" key="1">
    <citation type="submission" date="2020-08" db="EMBL/GenBank/DDBJ databases">
        <title>Draft genome sequencing of an Anaerocolumna strain isolated from anoxic soil subjected to BSD treatment.</title>
        <authorList>
            <person name="Uek A."/>
            <person name="Tonouchi A."/>
        </authorList>
    </citation>
    <scope>NUCLEOTIDE SEQUENCE [LARGE SCALE GENOMIC DNA]</scope>
    <source>
        <strain evidence="2 3">CTTW</strain>
    </source>
</reference>
<reference evidence="2 3" key="2">
    <citation type="submission" date="2020-08" db="EMBL/GenBank/DDBJ databases">
        <authorList>
            <person name="Ueki A."/>
            <person name="Tonouchi A."/>
        </authorList>
    </citation>
    <scope>NUCLEOTIDE SEQUENCE [LARGE SCALE GENOMIC DNA]</scope>
    <source>
        <strain evidence="2 3">CTTW</strain>
    </source>
</reference>
<dbReference type="Proteomes" id="UP000515703">
    <property type="component" value="Chromosome"/>
</dbReference>
<dbReference type="InterPro" id="IPR001387">
    <property type="entry name" value="Cro/C1-type_HTH"/>
</dbReference>
<feature type="domain" description="HTH cro/C1-type" evidence="1">
    <location>
        <begin position="16"/>
        <end position="63"/>
    </location>
</feature>
<dbReference type="AlphaFoldDB" id="A0A7I8DM33"/>
<gene>
    <name evidence="2" type="ORF">bsdcttw_03870</name>
</gene>
<organism evidence="2 3">
    <name type="scientific">Anaerocolumna chitinilytica</name>
    <dbReference type="NCBI Taxonomy" id="1727145"/>
    <lineage>
        <taxon>Bacteria</taxon>
        <taxon>Bacillati</taxon>
        <taxon>Bacillota</taxon>
        <taxon>Clostridia</taxon>
        <taxon>Lachnospirales</taxon>
        <taxon>Lachnospiraceae</taxon>
        <taxon>Anaerocolumna</taxon>
    </lineage>
</organism>
<sequence length="498" mass="57462">MSQFSKTLKSFVGTSNLSIQALSKNSGVDRSFIHHILTGKRIPSDRAVLENIMRALALTPSQADEIRSLYNMEKIGESLFKRNTLIKELLENLVGFDTTPPHIPSYYKHDFTHYPAATMLTGTLHINTVVKAVLEEESSKSQGFVKLIIQPDYKFLNDILLTLGNSGSPLQIEHVFCLQNDLKEDSENLYNITAFQSVLPLLLSCPHYESYVYYDNIGSKFNSTTLFPYLIITSDIVIALTADYQNAALYIDEDFYDVYSDLFNNVLRRSSALAKKIIDPMDFYMQYSVYESGASERKEGLTFTSSLFSQPRLEYFLTDDILKRYIIDFPRKDEILKLMINRNHYYDEKLRSGYECTSYFTTEGLDAFWNTGLIAEIPAQFYHPLAKEDCLILLKKLYDSILLKSYKACIINTRKLRISEKFIISAMNEVNVFLMYKHPTNGTFHLEINEPSISMSFYQFLTLLGDSDMIYTEEETKSILLQKIDEYENELCKRKREA</sequence>
<protein>
    <recommendedName>
        <fullName evidence="1">HTH cro/C1-type domain-containing protein</fullName>
    </recommendedName>
</protein>
<dbReference type="RefSeq" id="WP_185257783.1">
    <property type="nucleotide sequence ID" value="NZ_AP023368.1"/>
</dbReference>
<dbReference type="EMBL" id="AP023368">
    <property type="protein sequence ID" value="BCJ97346.1"/>
    <property type="molecule type" value="Genomic_DNA"/>
</dbReference>
<evidence type="ECO:0000313" key="3">
    <source>
        <dbReference type="Proteomes" id="UP000515703"/>
    </source>
</evidence>
<dbReference type="InterPro" id="IPR010982">
    <property type="entry name" value="Lambda_DNA-bd_dom_sf"/>
</dbReference>
<dbReference type="PROSITE" id="PS50943">
    <property type="entry name" value="HTH_CROC1"/>
    <property type="match status" value="1"/>
</dbReference>